<reference evidence="1" key="1">
    <citation type="submission" date="2020-10" db="EMBL/GenBank/DDBJ databases">
        <authorList>
            <person name="Gilroy R."/>
        </authorList>
    </citation>
    <scope>NUCLEOTIDE SEQUENCE</scope>
    <source>
        <strain evidence="1">CHK154-7741</strain>
    </source>
</reference>
<dbReference type="AlphaFoldDB" id="A0A9D1N0G8"/>
<evidence type="ECO:0000313" key="2">
    <source>
        <dbReference type="Proteomes" id="UP000886748"/>
    </source>
</evidence>
<dbReference type="Proteomes" id="UP000886748">
    <property type="component" value="Unassembled WGS sequence"/>
</dbReference>
<accession>A0A9D1N0G8</accession>
<comment type="caution">
    <text evidence="1">The sequence shown here is derived from an EMBL/GenBank/DDBJ whole genome shotgun (WGS) entry which is preliminary data.</text>
</comment>
<name>A0A9D1N0G8_9CLOT</name>
<protein>
    <submittedName>
        <fullName evidence="1">Uncharacterized protein</fullName>
    </submittedName>
</protein>
<evidence type="ECO:0000313" key="1">
    <source>
        <dbReference type="EMBL" id="HIU92790.1"/>
    </source>
</evidence>
<dbReference type="EMBL" id="DVOD01000050">
    <property type="protein sequence ID" value="HIU92790.1"/>
    <property type="molecule type" value="Genomic_DNA"/>
</dbReference>
<proteinExistence type="predicted"/>
<organism evidence="1 2">
    <name type="scientific">Candidatus Limenecus avicola</name>
    <dbReference type="NCBI Taxonomy" id="2840847"/>
    <lineage>
        <taxon>Bacteria</taxon>
        <taxon>Bacillati</taxon>
        <taxon>Bacillota</taxon>
        <taxon>Clostridia</taxon>
        <taxon>Eubacteriales</taxon>
        <taxon>Clostridiaceae</taxon>
        <taxon>Clostridiaceae incertae sedis</taxon>
        <taxon>Candidatus Limenecus</taxon>
    </lineage>
</organism>
<sequence length="62" mass="6907">MINATNPFANYTLAIAAQYNDTKAGIEEAEKKPSRKIYRSLDSMLEECVFLGATRFGTNFIA</sequence>
<reference evidence="1" key="2">
    <citation type="journal article" date="2021" name="PeerJ">
        <title>Extensive microbial diversity within the chicken gut microbiome revealed by metagenomics and culture.</title>
        <authorList>
            <person name="Gilroy R."/>
            <person name="Ravi A."/>
            <person name="Getino M."/>
            <person name="Pursley I."/>
            <person name="Horton D.L."/>
            <person name="Alikhan N.F."/>
            <person name="Baker D."/>
            <person name="Gharbi K."/>
            <person name="Hall N."/>
            <person name="Watson M."/>
            <person name="Adriaenssens E.M."/>
            <person name="Foster-Nyarko E."/>
            <person name="Jarju S."/>
            <person name="Secka A."/>
            <person name="Antonio M."/>
            <person name="Oren A."/>
            <person name="Chaudhuri R.R."/>
            <person name="La Ragione R."/>
            <person name="Hildebrand F."/>
            <person name="Pallen M.J."/>
        </authorList>
    </citation>
    <scope>NUCLEOTIDE SEQUENCE</scope>
    <source>
        <strain evidence="1">CHK154-7741</strain>
    </source>
</reference>
<gene>
    <name evidence="1" type="ORF">IAD26_06630</name>
</gene>